<evidence type="ECO:0000313" key="4">
    <source>
        <dbReference type="Proteomes" id="UP000639396"/>
    </source>
</evidence>
<accession>A0A927H0Z9</accession>
<dbReference type="PROSITE" id="PS51257">
    <property type="entry name" value="PROKAR_LIPOPROTEIN"/>
    <property type="match status" value="1"/>
</dbReference>
<dbReference type="AlphaFoldDB" id="A0A927H0Z9"/>
<dbReference type="PANTHER" id="PTHR43649">
    <property type="entry name" value="ARABINOSE-BINDING PROTEIN-RELATED"/>
    <property type="match status" value="1"/>
</dbReference>
<dbReference type="RefSeq" id="WP_190928384.1">
    <property type="nucleotide sequence ID" value="NZ_JACXJA010000016.1"/>
</dbReference>
<protein>
    <submittedName>
        <fullName evidence="3">Extracellular solute-binding protein</fullName>
    </submittedName>
</protein>
<evidence type="ECO:0000256" key="2">
    <source>
        <dbReference type="SAM" id="SignalP"/>
    </source>
</evidence>
<dbReference type="EMBL" id="JACXJA010000016">
    <property type="protein sequence ID" value="MBD2862984.1"/>
    <property type="molecule type" value="Genomic_DNA"/>
</dbReference>
<dbReference type="Pfam" id="PF13416">
    <property type="entry name" value="SBP_bac_8"/>
    <property type="match status" value="1"/>
</dbReference>
<organism evidence="3 4">
    <name type="scientific">Paenibacillus oceani</name>
    <dbReference type="NCBI Taxonomy" id="2772510"/>
    <lineage>
        <taxon>Bacteria</taxon>
        <taxon>Bacillati</taxon>
        <taxon>Bacillota</taxon>
        <taxon>Bacilli</taxon>
        <taxon>Bacillales</taxon>
        <taxon>Paenibacillaceae</taxon>
        <taxon>Paenibacillus</taxon>
    </lineage>
</organism>
<proteinExistence type="predicted"/>
<dbReference type="SUPFAM" id="SSF53850">
    <property type="entry name" value="Periplasmic binding protein-like II"/>
    <property type="match status" value="1"/>
</dbReference>
<comment type="caution">
    <text evidence="3">The sequence shown here is derived from an EMBL/GenBank/DDBJ whole genome shotgun (WGS) entry which is preliminary data.</text>
</comment>
<dbReference type="InterPro" id="IPR006059">
    <property type="entry name" value="SBP"/>
</dbReference>
<gene>
    <name evidence="3" type="ORF">IDH45_13410</name>
</gene>
<feature type="chain" id="PRO_5038823953" evidence="2">
    <location>
        <begin position="22"/>
        <end position="433"/>
    </location>
</feature>
<dbReference type="Proteomes" id="UP000639396">
    <property type="component" value="Unassembled WGS sequence"/>
</dbReference>
<reference evidence="3" key="1">
    <citation type="submission" date="2020-09" db="EMBL/GenBank/DDBJ databases">
        <title>A novel bacterium of genus Paenibacillus, isolated from South China Sea.</title>
        <authorList>
            <person name="Huang H."/>
            <person name="Mo K."/>
            <person name="Hu Y."/>
        </authorList>
    </citation>
    <scope>NUCLEOTIDE SEQUENCE</scope>
    <source>
        <strain evidence="3">IB182363</strain>
    </source>
</reference>
<dbReference type="Gene3D" id="3.40.190.10">
    <property type="entry name" value="Periplasmic binding protein-like II"/>
    <property type="match status" value="1"/>
</dbReference>
<sequence>MIKKAITVSLGAMLVLTGCGAGGQGGAKSTDTPQPEASKPVEKAPDPVTLKMYDVQQFTDDDFNRLIVEPVKKKYPHITVERMAKANNPIDNVIATKQQFDLATLWHGGLPSQNLLDYLEDMTALIQKNKFDLGRFDPNALDAVRKVSNGGLFGIPYNVNFNALYYNKDIFDKFGVGYPKDGMTWDETIELAKKLTRSEGGVQYKGLDPDGHVRMMFPLSLNLVDPKTNTANINANDQLKRVFEMGKTIHDIPGNEQQGSFLNVFPKDKTIAMLATSNFTSFFRDVPNLNWDIAQYPSYKERPNVYGMYDLHVMAVPKTSKLKDDAFKVIEVLMSDEVQLDSVKVTGRVSPLKDQKFKDNYGVDQPGLKGKNVKAIFKSKPAEAPEFSRFYSDANAVVTAEYKDYLAGKKDVNSALRDAEEKINQAIKTKLGK</sequence>
<name>A0A927H0Z9_9BACL</name>
<keyword evidence="4" id="KW-1185">Reference proteome</keyword>
<dbReference type="PANTHER" id="PTHR43649:SF12">
    <property type="entry name" value="DIACETYLCHITOBIOSE BINDING PROTEIN DASA"/>
    <property type="match status" value="1"/>
</dbReference>
<feature type="region of interest" description="Disordered" evidence="1">
    <location>
        <begin position="23"/>
        <end position="43"/>
    </location>
</feature>
<evidence type="ECO:0000256" key="1">
    <source>
        <dbReference type="SAM" id="MobiDB-lite"/>
    </source>
</evidence>
<evidence type="ECO:0000313" key="3">
    <source>
        <dbReference type="EMBL" id="MBD2862984.1"/>
    </source>
</evidence>
<keyword evidence="2" id="KW-0732">Signal</keyword>
<feature type="signal peptide" evidence="2">
    <location>
        <begin position="1"/>
        <end position="21"/>
    </location>
</feature>
<dbReference type="InterPro" id="IPR050490">
    <property type="entry name" value="Bact_solute-bd_prot1"/>
</dbReference>